<evidence type="ECO:0000313" key="10">
    <source>
        <dbReference type="WBParaSite" id="HPBE_0002056301-mRNA-1"/>
    </source>
</evidence>
<evidence type="ECO:0000313" key="8">
    <source>
        <dbReference type="EMBL" id="VDP20690.1"/>
    </source>
</evidence>
<dbReference type="PANTHER" id="PTHR46481">
    <property type="entry name" value="ZINC FINGER BED DOMAIN-CONTAINING PROTEIN 4"/>
    <property type="match status" value="1"/>
</dbReference>
<dbReference type="InterPro" id="IPR012337">
    <property type="entry name" value="RNaseH-like_sf"/>
</dbReference>
<dbReference type="Pfam" id="PF05699">
    <property type="entry name" value="Dimer_Tnp_hAT"/>
    <property type="match status" value="1"/>
</dbReference>
<dbReference type="InterPro" id="IPR052035">
    <property type="entry name" value="ZnF_BED_domain_contain"/>
</dbReference>
<accession>A0A183GE38</accession>
<keyword evidence="2" id="KW-0479">Metal-binding</keyword>
<dbReference type="OrthoDB" id="5875715at2759"/>
<dbReference type="PANTHER" id="PTHR46481:SF10">
    <property type="entry name" value="ZINC FINGER BED DOMAIN-CONTAINING PROTEIN 39"/>
    <property type="match status" value="1"/>
</dbReference>
<evidence type="ECO:0000256" key="4">
    <source>
        <dbReference type="ARBA" id="ARBA00022833"/>
    </source>
</evidence>
<keyword evidence="9" id="KW-1185">Reference proteome</keyword>
<dbReference type="AlphaFoldDB" id="A0A183GE38"/>
<dbReference type="GO" id="GO:0008270">
    <property type="term" value="F:zinc ion binding"/>
    <property type="evidence" value="ECO:0007669"/>
    <property type="project" value="UniProtKB-KW"/>
</dbReference>
<evidence type="ECO:0000313" key="9">
    <source>
        <dbReference type="Proteomes" id="UP000050761"/>
    </source>
</evidence>
<reference evidence="10" key="2">
    <citation type="submission" date="2019-09" db="UniProtKB">
        <authorList>
            <consortium name="WormBaseParasite"/>
        </authorList>
    </citation>
    <scope>IDENTIFICATION</scope>
</reference>
<comment type="subcellular location">
    <subcellularLocation>
        <location evidence="1">Nucleus</location>
    </subcellularLocation>
</comment>
<dbReference type="WBParaSite" id="HPBE_0002056301-mRNA-1">
    <property type="protein sequence ID" value="HPBE_0002056301-mRNA-1"/>
    <property type="gene ID" value="HPBE_0002056301"/>
</dbReference>
<keyword evidence="3" id="KW-0863">Zinc-finger</keyword>
<organism evidence="9 10">
    <name type="scientific">Heligmosomoides polygyrus</name>
    <name type="common">Parasitic roundworm</name>
    <dbReference type="NCBI Taxonomy" id="6339"/>
    <lineage>
        <taxon>Eukaryota</taxon>
        <taxon>Metazoa</taxon>
        <taxon>Ecdysozoa</taxon>
        <taxon>Nematoda</taxon>
        <taxon>Chromadorea</taxon>
        <taxon>Rhabditida</taxon>
        <taxon>Rhabditina</taxon>
        <taxon>Rhabditomorpha</taxon>
        <taxon>Strongyloidea</taxon>
        <taxon>Heligmosomidae</taxon>
        <taxon>Heligmosomoides</taxon>
    </lineage>
</organism>
<evidence type="ECO:0000256" key="2">
    <source>
        <dbReference type="ARBA" id="ARBA00022723"/>
    </source>
</evidence>
<evidence type="ECO:0000256" key="6">
    <source>
        <dbReference type="SAM" id="MobiDB-lite"/>
    </source>
</evidence>
<dbReference type="SUPFAM" id="SSF53098">
    <property type="entry name" value="Ribonuclease H-like"/>
    <property type="match status" value="1"/>
</dbReference>
<reference evidence="8 9" key="1">
    <citation type="submission" date="2018-11" db="EMBL/GenBank/DDBJ databases">
        <authorList>
            <consortium name="Pathogen Informatics"/>
        </authorList>
    </citation>
    <scope>NUCLEOTIDE SEQUENCE [LARGE SCALE GENOMIC DNA]</scope>
</reference>
<sequence length="491" mass="55707">MGPETRRAINKKLAILLADASLSLRLPRLQCFKNFVQSLNASYIPPTTRTLLKIMKDYVGDIDRQNQKLVSRVSKDDANIVITADCWTSFNANTGLLAVSGHVSSPKFDRRENFILDCIPLGQESHTADLIADKIRGSLARLNLKDTDVFALIADGASIMKKAAITMDINYIQYTAHVINLAIRSALKSEQVAPVIRKVKDLTSKLNRSAVLKGMLSRYMKEENIPPISIASDCPTRWNSTYMMVCDFLAAHRALERLIEQQGLDHFEQHEVKVLSALQKYLEPFYGLTKKVSEEDVDEGEIPHKAYGACSFWDPILGENETEEKGSKRTRLSTKEDELKLELQRYTVLLKKLRPEKDSDPLIWWRARSSEFPLMAQKAYQFLSIPATSVDCERLFSIAGIAYGNKRRGRLSGQHARLLLMRKAHENKERGRECKAWSRWEVKRYSASQQTESQPESSDDDEEPSSSEEDGTDISEEFTTRSSLSLDSDYE</sequence>
<accession>A0A3P8BS49</accession>
<evidence type="ECO:0000256" key="3">
    <source>
        <dbReference type="ARBA" id="ARBA00022771"/>
    </source>
</evidence>
<feature type="domain" description="HAT C-terminal dimerisation" evidence="7">
    <location>
        <begin position="342"/>
        <end position="409"/>
    </location>
</feature>
<evidence type="ECO:0000256" key="5">
    <source>
        <dbReference type="ARBA" id="ARBA00023242"/>
    </source>
</evidence>
<dbReference type="EMBL" id="UZAH01032256">
    <property type="protein sequence ID" value="VDP20690.1"/>
    <property type="molecule type" value="Genomic_DNA"/>
</dbReference>
<name>A0A183GE38_HELPZ</name>
<feature type="compositionally biased region" description="Acidic residues" evidence="6">
    <location>
        <begin position="457"/>
        <end position="476"/>
    </location>
</feature>
<dbReference type="InterPro" id="IPR008906">
    <property type="entry name" value="HATC_C_dom"/>
</dbReference>
<feature type="region of interest" description="Disordered" evidence="6">
    <location>
        <begin position="444"/>
        <end position="491"/>
    </location>
</feature>
<dbReference type="GO" id="GO:0046983">
    <property type="term" value="F:protein dimerization activity"/>
    <property type="evidence" value="ECO:0007669"/>
    <property type="project" value="InterPro"/>
</dbReference>
<gene>
    <name evidence="8" type="ORF">HPBE_LOCUS20562</name>
</gene>
<feature type="compositionally biased region" description="Polar residues" evidence="6">
    <location>
        <begin position="480"/>
        <end position="491"/>
    </location>
</feature>
<protein>
    <submittedName>
        <fullName evidence="10">Dimer_Tnp_hAT domain-containing protein</fullName>
    </submittedName>
</protein>
<evidence type="ECO:0000259" key="7">
    <source>
        <dbReference type="Pfam" id="PF05699"/>
    </source>
</evidence>
<proteinExistence type="predicted"/>
<dbReference type="GO" id="GO:0005634">
    <property type="term" value="C:nucleus"/>
    <property type="evidence" value="ECO:0007669"/>
    <property type="project" value="UniProtKB-SubCell"/>
</dbReference>
<evidence type="ECO:0000256" key="1">
    <source>
        <dbReference type="ARBA" id="ARBA00004123"/>
    </source>
</evidence>
<keyword evidence="4" id="KW-0862">Zinc</keyword>
<keyword evidence="5" id="KW-0539">Nucleus</keyword>
<dbReference type="Proteomes" id="UP000050761">
    <property type="component" value="Unassembled WGS sequence"/>
</dbReference>